<dbReference type="GO" id="GO:0009055">
    <property type="term" value="F:electron transfer activity"/>
    <property type="evidence" value="ECO:0007669"/>
    <property type="project" value="InterPro"/>
</dbReference>
<reference evidence="3" key="1">
    <citation type="submission" date="2022-10" db="EMBL/GenBank/DDBJ databases">
        <title>Gaoshiqiia sediminis gen. nov., sp. nov., isolated from coastal sediment.</title>
        <authorList>
            <person name="Yu W.X."/>
            <person name="Mu D.S."/>
            <person name="Du J.Z."/>
            <person name="Liang Y.Q."/>
        </authorList>
    </citation>
    <scope>NUCLEOTIDE SEQUENCE</scope>
    <source>
        <strain evidence="3">A06</strain>
    </source>
</reference>
<keyword evidence="1" id="KW-0732">Signal</keyword>
<dbReference type="SUPFAM" id="SSF46626">
    <property type="entry name" value="Cytochrome c"/>
    <property type="match status" value="1"/>
</dbReference>
<proteinExistence type="predicted"/>
<dbReference type="Proteomes" id="UP001163821">
    <property type="component" value="Unassembled WGS sequence"/>
</dbReference>
<dbReference type="GO" id="GO:0020037">
    <property type="term" value="F:heme binding"/>
    <property type="evidence" value="ECO:0007669"/>
    <property type="project" value="InterPro"/>
</dbReference>
<name>A0AA41YB33_9BACT</name>
<dbReference type="SMART" id="SM01235">
    <property type="entry name" value="Haem_bd"/>
    <property type="match status" value="1"/>
</dbReference>
<dbReference type="InterPro" id="IPR025992">
    <property type="entry name" value="Haem-bd"/>
</dbReference>
<dbReference type="Gene3D" id="1.10.760.10">
    <property type="entry name" value="Cytochrome c-like domain"/>
    <property type="match status" value="1"/>
</dbReference>
<feature type="chain" id="PRO_5041458481" evidence="1">
    <location>
        <begin position="23"/>
        <end position="129"/>
    </location>
</feature>
<dbReference type="InterPro" id="IPR036909">
    <property type="entry name" value="Cyt_c-like_dom_sf"/>
</dbReference>
<evidence type="ECO:0000313" key="4">
    <source>
        <dbReference type="Proteomes" id="UP001163821"/>
    </source>
</evidence>
<keyword evidence="4" id="KW-1185">Reference proteome</keyword>
<comment type="caution">
    <text evidence="3">The sequence shown here is derived from an EMBL/GenBank/DDBJ whole genome shotgun (WGS) entry which is preliminary data.</text>
</comment>
<accession>A0AA41YB33</accession>
<evidence type="ECO:0000313" key="3">
    <source>
        <dbReference type="EMBL" id="MCW0482680.1"/>
    </source>
</evidence>
<feature type="domain" description="Haem-binding" evidence="2">
    <location>
        <begin position="8"/>
        <end position="123"/>
    </location>
</feature>
<dbReference type="AlphaFoldDB" id="A0AA41YB33"/>
<dbReference type="RefSeq" id="WP_282591285.1">
    <property type="nucleotide sequence ID" value="NZ_JAPAAF010000008.1"/>
</dbReference>
<evidence type="ECO:0000256" key="1">
    <source>
        <dbReference type="SAM" id="SignalP"/>
    </source>
</evidence>
<gene>
    <name evidence="3" type="ORF">N2K84_08075</name>
</gene>
<dbReference type="Pfam" id="PF14376">
    <property type="entry name" value="Haem_bd"/>
    <property type="match status" value="1"/>
</dbReference>
<sequence length="129" mass="14423">MIKQAHLFVLLMALPGATAAFAQEAPKPEKITYPMPGQVKTVMINKCYDCHYDGERDEEAKAGLNFNTLDQLGKIKQLAVFSNIQKEIEKGAMPPKKFVTKYPKAALTKEEADLLVEWVKKESAALLKQ</sequence>
<evidence type="ECO:0000259" key="2">
    <source>
        <dbReference type="SMART" id="SM01235"/>
    </source>
</evidence>
<dbReference type="EMBL" id="JAPAAF010000008">
    <property type="protein sequence ID" value="MCW0482680.1"/>
    <property type="molecule type" value="Genomic_DNA"/>
</dbReference>
<organism evidence="3 4">
    <name type="scientific">Gaoshiqia sediminis</name>
    <dbReference type="NCBI Taxonomy" id="2986998"/>
    <lineage>
        <taxon>Bacteria</taxon>
        <taxon>Pseudomonadati</taxon>
        <taxon>Bacteroidota</taxon>
        <taxon>Bacteroidia</taxon>
        <taxon>Marinilabiliales</taxon>
        <taxon>Prolixibacteraceae</taxon>
        <taxon>Gaoshiqia</taxon>
    </lineage>
</organism>
<feature type="signal peptide" evidence="1">
    <location>
        <begin position="1"/>
        <end position="22"/>
    </location>
</feature>
<protein>
    <submittedName>
        <fullName evidence="3">Heme-binding domain-containing protein</fullName>
    </submittedName>
</protein>